<dbReference type="GO" id="GO:0004527">
    <property type="term" value="F:exonuclease activity"/>
    <property type="evidence" value="ECO:0007669"/>
    <property type="project" value="UniProtKB-KW"/>
</dbReference>
<keyword evidence="1" id="KW-0269">Exonuclease</keyword>
<proteinExistence type="predicted"/>
<keyword evidence="1" id="KW-0378">Hydrolase</keyword>
<accession>A0A8H6T165</accession>
<comment type="caution">
    <text evidence="1">The sequence shown here is derived from an EMBL/GenBank/DDBJ whole genome shotgun (WGS) entry which is preliminary data.</text>
</comment>
<reference evidence="1" key="1">
    <citation type="submission" date="2020-05" db="EMBL/GenBank/DDBJ databases">
        <title>Mycena genomes resolve the evolution of fungal bioluminescence.</title>
        <authorList>
            <person name="Tsai I.J."/>
        </authorList>
    </citation>
    <scope>NUCLEOTIDE SEQUENCE</scope>
    <source>
        <strain evidence="1">110903Hualien_Pintung</strain>
    </source>
</reference>
<gene>
    <name evidence="1" type="ORF">HMN09_00683600</name>
</gene>
<dbReference type="Gene3D" id="3.30.420.10">
    <property type="entry name" value="Ribonuclease H-like superfamily/Ribonuclease H"/>
    <property type="match status" value="1"/>
</dbReference>
<dbReference type="OrthoDB" id="8191639at2759"/>
<dbReference type="AlphaFoldDB" id="A0A8H6T165"/>
<sequence length="560" mass="61548">MDKFVVPVADVVDYRFFETGIVPADLESGTFAAAVGRVAPSDPAVSTTASAASFEEVRREAALLMRGRIVVGHSIWEQLSVRPVEHLIWVAARTLGQPPLILCPLIVDDPVARMASAVPRRAQPSSHDVGSIPPMVLDSASGRVLPPAIDAVLPLADGRLSPGTSSFDTASACDVRDIEWMSIMLWEDVSASRIARPTRRGQGWCLASRYQNRRGDYPWTGTGRGATVARLREAAAVQFVARGKTSVDQALYGVQPRPEHSLFSALSYLMGVSPETAVTWFNQLAESLPYSDPGAWDPSPSELEDETRDVESSVVSFPPLALRRCQRLTVEQLEILDDVFARDPYASYLQYVHVANRVHISRSKWATRPWGHQRHARETLSGGVQELRKLAGLVEETDIDDSSVLAVIAVVYNVLNDRRIGPSDADRDEAAQHSRLENKVALGLIEFMVRYPISVATPCIVFDFGSGTPGYPYRRLKITFPNRLDGDRPAKGAVAYVVVLEEDDNISYLVSPPSDLSPTSLWYLARDMVNVEHQRTPCPDVGDLKHDAVRTAPAANEYPD</sequence>
<protein>
    <submittedName>
        <fullName evidence="1">Putative RNA exonuclease 1 DEDDh 3'-5' exonuclease domain protein</fullName>
    </submittedName>
</protein>
<keyword evidence="2" id="KW-1185">Reference proteome</keyword>
<keyword evidence="1" id="KW-0540">Nuclease</keyword>
<dbReference type="GO" id="GO:0003676">
    <property type="term" value="F:nucleic acid binding"/>
    <property type="evidence" value="ECO:0007669"/>
    <property type="project" value="InterPro"/>
</dbReference>
<evidence type="ECO:0000313" key="2">
    <source>
        <dbReference type="Proteomes" id="UP000613580"/>
    </source>
</evidence>
<dbReference type="EMBL" id="JACAZE010000008">
    <property type="protein sequence ID" value="KAF7308351.1"/>
    <property type="molecule type" value="Genomic_DNA"/>
</dbReference>
<name>A0A8H6T165_MYCCL</name>
<dbReference type="InterPro" id="IPR036397">
    <property type="entry name" value="RNaseH_sf"/>
</dbReference>
<organism evidence="1 2">
    <name type="scientific">Mycena chlorophos</name>
    <name type="common">Agaric fungus</name>
    <name type="synonym">Agaricus chlorophos</name>
    <dbReference type="NCBI Taxonomy" id="658473"/>
    <lineage>
        <taxon>Eukaryota</taxon>
        <taxon>Fungi</taxon>
        <taxon>Dikarya</taxon>
        <taxon>Basidiomycota</taxon>
        <taxon>Agaricomycotina</taxon>
        <taxon>Agaricomycetes</taxon>
        <taxon>Agaricomycetidae</taxon>
        <taxon>Agaricales</taxon>
        <taxon>Marasmiineae</taxon>
        <taxon>Mycenaceae</taxon>
        <taxon>Mycena</taxon>
    </lineage>
</organism>
<dbReference type="Proteomes" id="UP000613580">
    <property type="component" value="Unassembled WGS sequence"/>
</dbReference>
<evidence type="ECO:0000313" key="1">
    <source>
        <dbReference type="EMBL" id="KAF7308351.1"/>
    </source>
</evidence>